<dbReference type="AlphaFoldDB" id="A0A1S8MB17"/>
<keyword evidence="2" id="KW-1185">Reference proteome</keyword>
<dbReference type="KEGG" id="crw:CROST_017570"/>
<sequence length="67" mass="7612">MLVQELGNRYYRNRCAVVNILSEIASKGNYRIIEKALAERLKIEKSFAVKGGIEELLSEINNVKESV</sequence>
<organism evidence="1 2">
    <name type="scientific">Clostridium felsineum</name>
    <dbReference type="NCBI Taxonomy" id="36839"/>
    <lineage>
        <taxon>Bacteria</taxon>
        <taxon>Bacillati</taxon>
        <taxon>Bacillota</taxon>
        <taxon>Clostridia</taxon>
        <taxon>Eubacteriales</taxon>
        <taxon>Clostridiaceae</taxon>
        <taxon>Clostridium</taxon>
    </lineage>
</organism>
<dbReference type="EMBL" id="CP096983">
    <property type="protein sequence ID" value="URZ11041.1"/>
    <property type="molecule type" value="Genomic_DNA"/>
</dbReference>
<name>A0A1S8MB17_9CLOT</name>
<accession>A0A1S8MB17</accession>
<dbReference type="STRING" id="84029.CROST_33680"/>
<evidence type="ECO:0000313" key="2">
    <source>
        <dbReference type="Proteomes" id="UP000190951"/>
    </source>
</evidence>
<evidence type="ECO:0000313" key="1">
    <source>
        <dbReference type="EMBL" id="URZ11041.1"/>
    </source>
</evidence>
<gene>
    <name evidence="1" type="ORF">CROST_017570</name>
</gene>
<dbReference type="RefSeq" id="WP_077833361.1">
    <property type="nucleotide sequence ID" value="NZ_CP096983.1"/>
</dbReference>
<reference evidence="1 2" key="1">
    <citation type="submission" date="2022-04" db="EMBL/GenBank/DDBJ databases">
        <title>Genome sequence of C. roseum typestrain.</title>
        <authorList>
            <person name="Poehlein A."/>
            <person name="Schoch T."/>
            <person name="Duerre P."/>
            <person name="Daniel R."/>
        </authorList>
    </citation>
    <scope>NUCLEOTIDE SEQUENCE [LARGE SCALE GENOMIC DNA]</scope>
    <source>
        <strain evidence="1 2">DSM 7320</strain>
    </source>
</reference>
<protein>
    <submittedName>
        <fullName evidence="1">Uncharacterized protein</fullName>
    </submittedName>
</protein>
<dbReference type="Proteomes" id="UP000190951">
    <property type="component" value="Chromosome"/>
</dbReference>
<proteinExistence type="predicted"/>